<dbReference type="GO" id="GO:0005524">
    <property type="term" value="F:ATP binding"/>
    <property type="evidence" value="ECO:0007669"/>
    <property type="project" value="UniProtKB-KW"/>
</dbReference>
<dbReference type="InterPro" id="IPR011545">
    <property type="entry name" value="DEAD/DEAH_box_helicase_dom"/>
</dbReference>
<sequence>MSSWDQCCTSGKFNAKFAKTRKTVEPLRKIERNPKEREKTTSSENEILISNSKADKKGEDFAGVKDATNVEIHLSFSELGLNSCILNWIESLGFSSPNKVQNEVLYRLSEGEFRHNVIIAPEKSGKTSATLLWVLNKLLCDKNKNYPKALMICPTYEIIDATYRFLEQIPKYFEIKTYAAIRGKKINKGEQATADLVIATCDKVLELSKSTFNLKNVRYLIFDDAHCMSGAEGHLKTLSHVCSLLSPKCHIILCALYCNNVLHDFIKKFLMQNQIIRINIVMRKVIPEEMFIVYSNNEERVKALIYLEMNNSFKGQTVVFCKTKEESNRLKNALDNENIPVEILNGDLKRSKRTSILQQFKQNEIKF</sequence>
<dbReference type="InterPro" id="IPR027417">
    <property type="entry name" value="P-loop_NTPase"/>
</dbReference>
<keyword evidence="2" id="KW-0547">Nucleotide-binding</keyword>
<evidence type="ECO:0000313" key="11">
    <source>
        <dbReference type="Proteomes" id="UP001497382"/>
    </source>
</evidence>
<keyword evidence="3" id="KW-0378">Hydrolase</keyword>
<feature type="domain" description="DEAD-box RNA helicase Q" evidence="9">
    <location>
        <begin position="74"/>
        <end position="102"/>
    </location>
</feature>
<feature type="short sequence motif" description="Q motif" evidence="6">
    <location>
        <begin position="74"/>
        <end position="102"/>
    </location>
</feature>
<dbReference type="PANTHER" id="PTHR47959:SF1">
    <property type="entry name" value="ATP-DEPENDENT RNA HELICASE DBPA"/>
    <property type="match status" value="1"/>
</dbReference>
<evidence type="ECO:0000256" key="5">
    <source>
        <dbReference type="ARBA" id="ARBA00022840"/>
    </source>
</evidence>
<dbReference type="InterPro" id="IPR014014">
    <property type="entry name" value="RNA_helicase_DEAD_Q_motif"/>
</dbReference>
<proteinExistence type="predicted"/>
<dbReference type="AlphaFoldDB" id="A0AAV1YSV5"/>
<dbReference type="GO" id="GO:0016787">
    <property type="term" value="F:hydrolase activity"/>
    <property type="evidence" value="ECO:0007669"/>
    <property type="project" value="UniProtKB-KW"/>
</dbReference>
<dbReference type="Pfam" id="PF00271">
    <property type="entry name" value="Helicase_C"/>
    <property type="match status" value="1"/>
</dbReference>
<feature type="domain" description="Helicase ATP-binding" evidence="8">
    <location>
        <begin position="107"/>
        <end position="275"/>
    </location>
</feature>
<evidence type="ECO:0000256" key="4">
    <source>
        <dbReference type="ARBA" id="ARBA00022806"/>
    </source>
</evidence>
<evidence type="ECO:0000259" key="9">
    <source>
        <dbReference type="PROSITE" id="PS51195"/>
    </source>
</evidence>
<accession>A0AAV1YSV5</accession>
<dbReference type="EC" id="3.6.4.13" evidence="1"/>
<dbReference type="GO" id="GO:0005829">
    <property type="term" value="C:cytosol"/>
    <property type="evidence" value="ECO:0007669"/>
    <property type="project" value="TreeGrafter"/>
</dbReference>
<comment type="caution">
    <text evidence="10">The sequence shown here is derived from an EMBL/GenBank/DDBJ whole genome shotgun (WGS) entry which is preliminary data.</text>
</comment>
<dbReference type="PROSITE" id="PS51192">
    <property type="entry name" value="HELICASE_ATP_BIND_1"/>
    <property type="match status" value="1"/>
</dbReference>
<reference evidence="10 11" key="1">
    <citation type="submission" date="2024-04" db="EMBL/GenBank/DDBJ databases">
        <authorList>
            <person name="Rising A."/>
            <person name="Reimegard J."/>
            <person name="Sonavane S."/>
            <person name="Akerstrom W."/>
            <person name="Nylinder S."/>
            <person name="Hedman E."/>
            <person name="Kallberg Y."/>
        </authorList>
    </citation>
    <scope>NUCLEOTIDE SEQUENCE [LARGE SCALE GENOMIC DNA]</scope>
</reference>
<dbReference type="InterPro" id="IPR050079">
    <property type="entry name" value="DEAD_box_RNA_helicase"/>
</dbReference>
<dbReference type="Gene3D" id="3.40.50.300">
    <property type="entry name" value="P-loop containing nucleotide triphosphate hydrolases"/>
    <property type="match status" value="2"/>
</dbReference>
<protein>
    <recommendedName>
        <fullName evidence="1">RNA helicase</fullName>
        <ecNumber evidence="1">3.6.4.13</ecNumber>
    </recommendedName>
</protein>
<dbReference type="SMART" id="SM00487">
    <property type="entry name" value="DEXDc"/>
    <property type="match status" value="1"/>
</dbReference>
<evidence type="ECO:0000313" key="10">
    <source>
        <dbReference type="EMBL" id="CAL1261603.1"/>
    </source>
</evidence>
<dbReference type="Proteomes" id="UP001497382">
    <property type="component" value="Unassembled WGS sequence"/>
</dbReference>
<evidence type="ECO:0000259" key="8">
    <source>
        <dbReference type="PROSITE" id="PS51192"/>
    </source>
</evidence>
<dbReference type="InterPro" id="IPR001650">
    <property type="entry name" value="Helicase_C-like"/>
</dbReference>
<name>A0AAV1YSV5_9ARAC</name>
<keyword evidence="5" id="KW-0067">ATP-binding</keyword>
<evidence type="ECO:0000256" key="2">
    <source>
        <dbReference type="ARBA" id="ARBA00022741"/>
    </source>
</evidence>
<dbReference type="PANTHER" id="PTHR47959">
    <property type="entry name" value="ATP-DEPENDENT RNA HELICASE RHLE-RELATED"/>
    <property type="match status" value="1"/>
</dbReference>
<gene>
    <name evidence="10" type="ORF">LARSCL_LOCUS498</name>
</gene>
<keyword evidence="11" id="KW-1185">Reference proteome</keyword>
<dbReference type="SUPFAM" id="SSF52540">
    <property type="entry name" value="P-loop containing nucleoside triphosphate hydrolases"/>
    <property type="match status" value="2"/>
</dbReference>
<feature type="region of interest" description="Disordered" evidence="7">
    <location>
        <begin position="25"/>
        <end position="49"/>
    </location>
</feature>
<evidence type="ECO:0000256" key="3">
    <source>
        <dbReference type="ARBA" id="ARBA00022801"/>
    </source>
</evidence>
<dbReference type="GO" id="GO:0003724">
    <property type="term" value="F:RNA helicase activity"/>
    <property type="evidence" value="ECO:0007669"/>
    <property type="project" value="UniProtKB-EC"/>
</dbReference>
<dbReference type="Pfam" id="PF00270">
    <property type="entry name" value="DEAD"/>
    <property type="match status" value="1"/>
</dbReference>
<evidence type="ECO:0000256" key="6">
    <source>
        <dbReference type="PROSITE-ProRule" id="PRU00552"/>
    </source>
</evidence>
<keyword evidence="4" id="KW-0347">Helicase</keyword>
<dbReference type="PROSITE" id="PS51195">
    <property type="entry name" value="Q_MOTIF"/>
    <property type="match status" value="1"/>
</dbReference>
<evidence type="ECO:0000256" key="1">
    <source>
        <dbReference type="ARBA" id="ARBA00012552"/>
    </source>
</evidence>
<feature type="compositionally biased region" description="Basic and acidic residues" evidence="7">
    <location>
        <begin position="25"/>
        <end position="41"/>
    </location>
</feature>
<organism evidence="10 11">
    <name type="scientific">Larinioides sclopetarius</name>
    <dbReference type="NCBI Taxonomy" id="280406"/>
    <lineage>
        <taxon>Eukaryota</taxon>
        <taxon>Metazoa</taxon>
        <taxon>Ecdysozoa</taxon>
        <taxon>Arthropoda</taxon>
        <taxon>Chelicerata</taxon>
        <taxon>Arachnida</taxon>
        <taxon>Araneae</taxon>
        <taxon>Araneomorphae</taxon>
        <taxon>Entelegynae</taxon>
        <taxon>Araneoidea</taxon>
        <taxon>Araneidae</taxon>
        <taxon>Larinioides</taxon>
    </lineage>
</organism>
<dbReference type="InterPro" id="IPR014001">
    <property type="entry name" value="Helicase_ATP-bd"/>
</dbReference>
<dbReference type="EMBL" id="CAXIEN010000002">
    <property type="protein sequence ID" value="CAL1261603.1"/>
    <property type="molecule type" value="Genomic_DNA"/>
</dbReference>
<evidence type="ECO:0000256" key="7">
    <source>
        <dbReference type="SAM" id="MobiDB-lite"/>
    </source>
</evidence>
<dbReference type="GO" id="GO:0003676">
    <property type="term" value="F:nucleic acid binding"/>
    <property type="evidence" value="ECO:0007669"/>
    <property type="project" value="InterPro"/>
</dbReference>